<keyword evidence="3" id="KW-1185">Reference proteome</keyword>
<dbReference type="Gene3D" id="3.30.710.10">
    <property type="entry name" value="Potassium Channel Kv1.1, Chain A"/>
    <property type="match status" value="1"/>
</dbReference>
<evidence type="ECO:0008006" key="4">
    <source>
        <dbReference type="Google" id="ProtNLM"/>
    </source>
</evidence>
<comment type="caution">
    <text evidence="2">The sequence shown here is derived from an EMBL/GenBank/DDBJ whole genome shotgun (WGS) entry which is preliminary data.</text>
</comment>
<dbReference type="Proteomes" id="UP000812966">
    <property type="component" value="Unassembled WGS sequence"/>
</dbReference>
<reference evidence="2" key="1">
    <citation type="submission" date="2020-04" db="EMBL/GenBank/DDBJ databases">
        <title>Analysis of mating type loci in Filobasidium floriforme.</title>
        <authorList>
            <person name="Nowrousian M."/>
        </authorList>
    </citation>
    <scope>NUCLEOTIDE SEQUENCE</scope>
    <source>
        <strain evidence="2">CBS 6242</strain>
    </source>
</reference>
<dbReference type="EMBL" id="JABELV010000012">
    <property type="protein sequence ID" value="KAG7571048.1"/>
    <property type="molecule type" value="Genomic_DNA"/>
</dbReference>
<dbReference type="AlphaFoldDB" id="A0A8K0JQT8"/>
<evidence type="ECO:0000313" key="2">
    <source>
        <dbReference type="EMBL" id="KAG7571048.1"/>
    </source>
</evidence>
<evidence type="ECO:0000256" key="1">
    <source>
        <dbReference type="SAM" id="MobiDB-lite"/>
    </source>
</evidence>
<evidence type="ECO:0000313" key="3">
    <source>
        <dbReference type="Proteomes" id="UP000812966"/>
    </source>
</evidence>
<sequence>MEETYEQTFTLRCQQDKEVVVTRGILLLSPVFRDMLEVGNASAIESQIPSGSSQPVGKKRKTTSDQDEDTIPEDTIPVDDDAESMRLMFNLLENHKEPVKLDDHPVARLKNLVTLADKYDLALVPRLLMQVLWDGVEKSDKSAFKVYQVAVALRHVALARYAVYRFGKTERPEKFSWAVIQELDLEAYSSLTKAVARRYPPGNQEKFDWRMVEPEFMFPT</sequence>
<feature type="compositionally biased region" description="Polar residues" evidence="1">
    <location>
        <begin position="46"/>
        <end position="55"/>
    </location>
</feature>
<gene>
    <name evidence="2" type="ORF">FFLO_01012</name>
</gene>
<protein>
    <recommendedName>
        <fullName evidence="4">BTB domain-containing protein</fullName>
    </recommendedName>
</protein>
<name>A0A8K0JQT8_9TREE</name>
<dbReference type="InterPro" id="IPR011333">
    <property type="entry name" value="SKP1/BTB/POZ_sf"/>
</dbReference>
<accession>A0A8K0JQT8</accession>
<feature type="region of interest" description="Disordered" evidence="1">
    <location>
        <begin position="46"/>
        <end position="72"/>
    </location>
</feature>
<proteinExistence type="predicted"/>
<organism evidence="2 3">
    <name type="scientific">Filobasidium floriforme</name>
    <dbReference type="NCBI Taxonomy" id="5210"/>
    <lineage>
        <taxon>Eukaryota</taxon>
        <taxon>Fungi</taxon>
        <taxon>Dikarya</taxon>
        <taxon>Basidiomycota</taxon>
        <taxon>Agaricomycotina</taxon>
        <taxon>Tremellomycetes</taxon>
        <taxon>Filobasidiales</taxon>
        <taxon>Filobasidiaceae</taxon>
        <taxon>Filobasidium</taxon>
    </lineage>
</organism>